<dbReference type="SUPFAM" id="SSF52374">
    <property type="entry name" value="Nucleotidylyl transferase"/>
    <property type="match status" value="1"/>
</dbReference>
<evidence type="ECO:0000313" key="16">
    <source>
        <dbReference type="Proteomes" id="UP000244890"/>
    </source>
</evidence>
<evidence type="ECO:0000256" key="7">
    <source>
        <dbReference type="ARBA" id="ARBA00022840"/>
    </source>
</evidence>
<name>A0A2U8FDP9_9HELI</name>
<dbReference type="NCBIfam" id="TIGR00464">
    <property type="entry name" value="gltX_bact"/>
    <property type="match status" value="1"/>
</dbReference>
<protein>
    <recommendedName>
        <fullName evidence="12">Glutamate--tRNA ligase</fullName>
        <ecNumber evidence="12">6.1.1.17</ecNumber>
    </recommendedName>
    <alternativeName>
        <fullName evidence="12">Glutamyl-tRNA synthetase</fullName>
        <shortName evidence="12">GluRS</shortName>
    </alternativeName>
</protein>
<comment type="function">
    <text evidence="11">Aminoacylates tRNA(Gln) with glutamate. Does not aminoacylate tRNA(Glu).</text>
</comment>
<dbReference type="InterPro" id="IPR020751">
    <property type="entry name" value="aa-tRNA-synth_I_codon-bd_sub2"/>
</dbReference>
<keyword evidence="5 12" id="KW-0436">Ligase</keyword>
<gene>
    <name evidence="12" type="primary">gltX</name>
    <name evidence="15" type="ORF">CDV25_05605</name>
</gene>
<dbReference type="Pfam" id="PF00749">
    <property type="entry name" value="tRNA-synt_1c"/>
    <property type="match status" value="1"/>
</dbReference>
<dbReference type="InterPro" id="IPR004527">
    <property type="entry name" value="Glu-tRNA-ligase_bac/mito"/>
</dbReference>
<dbReference type="PANTHER" id="PTHR43311:SF2">
    <property type="entry name" value="GLUTAMATE--TRNA LIGASE, MITOCHONDRIAL-RELATED"/>
    <property type="match status" value="1"/>
</dbReference>
<keyword evidence="6 12" id="KW-0547">Nucleotide-binding</keyword>
<evidence type="ECO:0000256" key="9">
    <source>
        <dbReference type="ARBA" id="ARBA00023146"/>
    </source>
</evidence>
<comment type="catalytic activity">
    <reaction evidence="12">
        <text>tRNA(Glu) + L-glutamate + ATP = L-glutamyl-tRNA(Glu) + AMP + diphosphate</text>
        <dbReference type="Rhea" id="RHEA:23540"/>
        <dbReference type="Rhea" id="RHEA-COMP:9663"/>
        <dbReference type="Rhea" id="RHEA-COMP:9680"/>
        <dbReference type="ChEBI" id="CHEBI:29985"/>
        <dbReference type="ChEBI" id="CHEBI:30616"/>
        <dbReference type="ChEBI" id="CHEBI:33019"/>
        <dbReference type="ChEBI" id="CHEBI:78442"/>
        <dbReference type="ChEBI" id="CHEBI:78520"/>
        <dbReference type="ChEBI" id="CHEBI:456215"/>
        <dbReference type="EC" id="6.1.1.17"/>
    </reaction>
</comment>
<dbReference type="GO" id="GO:0006424">
    <property type="term" value="P:glutamyl-tRNA aminoacylation"/>
    <property type="evidence" value="ECO:0007669"/>
    <property type="project" value="UniProtKB-UniRule"/>
</dbReference>
<dbReference type="SUPFAM" id="SSF48163">
    <property type="entry name" value="An anticodon-binding domain of class I aminoacyl-tRNA synthetases"/>
    <property type="match status" value="1"/>
</dbReference>
<dbReference type="Gene3D" id="3.40.50.620">
    <property type="entry name" value="HUPs"/>
    <property type="match status" value="1"/>
</dbReference>
<dbReference type="Pfam" id="PF19269">
    <property type="entry name" value="Anticodon_2"/>
    <property type="match status" value="1"/>
</dbReference>
<dbReference type="PRINTS" id="PR00987">
    <property type="entry name" value="TRNASYNTHGLU"/>
</dbReference>
<accession>A0A2U8FDP9</accession>
<feature type="domain" description="Glutamyl/glutaminyl-tRNA synthetase class Ib catalytic" evidence="13">
    <location>
        <begin position="5"/>
        <end position="307"/>
    </location>
</feature>
<dbReference type="KEGG" id="had:CDV25_05605"/>
<dbReference type="InterPro" id="IPR033910">
    <property type="entry name" value="GluRS_core"/>
</dbReference>
<dbReference type="OrthoDB" id="9807503at2"/>
<keyword evidence="7 12" id="KW-0067">ATP-binding</keyword>
<evidence type="ECO:0000256" key="11">
    <source>
        <dbReference type="ARBA" id="ARBA00054667"/>
    </source>
</evidence>
<dbReference type="InterPro" id="IPR014729">
    <property type="entry name" value="Rossmann-like_a/b/a_fold"/>
</dbReference>
<dbReference type="InterPro" id="IPR000924">
    <property type="entry name" value="Glu/Gln-tRNA-synth"/>
</dbReference>
<dbReference type="EC" id="6.1.1.17" evidence="12"/>
<dbReference type="GO" id="GO:0005829">
    <property type="term" value="C:cytosol"/>
    <property type="evidence" value="ECO:0007669"/>
    <property type="project" value="TreeGrafter"/>
</dbReference>
<dbReference type="GO" id="GO:0008270">
    <property type="term" value="F:zinc ion binding"/>
    <property type="evidence" value="ECO:0007669"/>
    <property type="project" value="InterPro"/>
</dbReference>
<feature type="binding site" evidence="12">
    <location>
        <position position="242"/>
    </location>
    <ligand>
        <name>ATP</name>
        <dbReference type="ChEBI" id="CHEBI:30616"/>
    </ligand>
</feature>
<evidence type="ECO:0000256" key="5">
    <source>
        <dbReference type="ARBA" id="ARBA00022598"/>
    </source>
</evidence>
<dbReference type="GO" id="GO:0000049">
    <property type="term" value="F:tRNA binding"/>
    <property type="evidence" value="ECO:0007669"/>
    <property type="project" value="InterPro"/>
</dbReference>
<dbReference type="Proteomes" id="UP000244890">
    <property type="component" value="Chromosome"/>
</dbReference>
<dbReference type="RefSeq" id="WP_108911118.1">
    <property type="nucleotide sequence ID" value="NZ_CP021886.1"/>
</dbReference>
<evidence type="ECO:0000259" key="13">
    <source>
        <dbReference type="Pfam" id="PF00749"/>
    </source>
</evidence>
<dbReference type="HAMAP" id="MF_00022">
    <property type="entry name" value="Glu_tRNA_synth_type1"/>
    <property type="match status" value="1"/>
</dbReference>
<proteinExistence type="inferred from homology"/>
<comment type="catalytic activity">
    <reaction evidence="10">
        <text>tRNA(Glu) + L-glutamate + ATP = L-glutamyl-tRNA(Gln) + AMP + diphosphate</text>
        <dbReference type="Rhea" id="RHEA:51156"/>
        <dbReference type="Rhea" id="RHEA-COMP:9663"/>
        <dbReference type="Rhea" id="RHEA-COMP:9684"/>
        <dbReference type="ChEBI" id="CHEBI:29985"/>
        <dbReference type="ChEBI" id="CHEBI:30616"/>
        <dbReference type="ChEBI" id="CHEBI:33019"/>
        <dbReference type="ChEBI" id="CHEBI:78442"/>
        <dbReference type="ChEBI" id="CHEBI:78520"/>
        <dbReference type="ChEBI" id="CHEBI:456215"/>
    </reaction>
</comment>
<dbReference type="Gene3D" id="1.10.10.350">
    <property type="match status" value="1"/>
</dbReference>
<evidence type="ECO:0000259" key="14">
    <source>
        <dbReference type="Pfam" id="PF19269"/>
    </source>
</evidence>
<evidence type="ECO:0000256" key="3">
    <source>
        <dbReference type="ARBA" id="ARBA00011245"/>
    </source>
</evidence>
<dbReference type="PANTHER" id="PTHR43311">
    <property type="entry name" value="GLUTAMATE--TRNA LIGASE"/>
    <property type="match status" value="1"/>
</dbReference>
<dbReference type="InterPro" id="IPR020058">
    <property type="entry name" value="Glu/Gln-tRNA-synth_Ib_cat-dom"/>
</dbReference>
<organism evidence="15 16">
    <name type="scientific">Helicobacter apodemus</name>
    <dbReference type="NCBI Taxonomy" id="135569"/>
    <lineage>
        <taxon>Bacteria</taxon>
        <taxon>Pseudomonadati</taxon>
        <taxon>Campylobacterota</taxon>
        <taxon>Epsilonproteobacteria</taxon>
        <taxon>Campylobacterales</taxon>
        <taxon>Helicobacteraceae</taxon>
        <taxon>Helicobacter</taxon>
    </lineage>
</organism>
<evidence type="ECO:0000256" key="12">
    <source>
        <dbReference type="HAMAP-Rule" id="MF_00022"/>
    </source>
</evidence>
<dbReference type="InterPro" id="IPR045462">
    <property type="entry name" value="aa-tRNA-synth_I_cd-bd"/>
</dbReference>
<feature type="domain" description="Aminoacyl-tRNA synthetase class I anticodon-binding" evidence="14">
    <location>
        <begin position="342"/>
        <end position="461"/>
    </location>
</feature>
<dbReference type="InterPro" id="IPR001412">
    <property type="entry name" value="aa-tRNA-synth_I_CS"/>
</dbReference>
<keyword evidence="8 12" id="KW-0648">Protein biosynthesis</keyword>
<evidence type="ECO:0000313" key="15">
    <source>
        <dbReference type="EMBL" id="AWI34293.1"/>
    </source>
</evidence>
<evidence type="ECO:0000256" key="6">
    <source>
        <dbReference type="ARBA" id="ARBA00022741"/>
    </source>
</evidence>
<comment type="function">
    <text evidence="12">Catalyzes the attachment of glutamate to tRNA(Glu) in a two-step reaction: glutamate is first activated by ATP to form Glu-AMP and then transferred to the acceptor end of tRNA(Glu).</text>
</comment>
<dbReference type="GO" id="GO:0005524">
    <property type="term" value="F:ATP binding"/>
    <property type="evidence" value="ECO:0007669"/>
    <property type="project" value="UniProtKB-UniRule"/>
</dbReference>
<feature type="short sequence motif" description="'KMSKS' region" evidence="12">
    <location>
        <begin position="239"/>
        <end position="243"/>
    </location>
</feature>
<keyword evidence="4 12" id="KW-0963">Cytoplasm</keyword>
<reference evidence="15 16" key="1">
    <citation type="submission" date="2017-06" db="EMBL/GenBank/DDBJ databases">
        <title>Complete genome of Helicobacter apodemus.</title>
        <authorList>
            <person name="Cho S."/>
        </authorList>
    </citation>
    <scope>NUCLEOTIDE SEQUENCE [LARGE SCALE GENOMIC DNA]</scope>
    <source>
        <strain evidence="16">SNUVETPUB-15-01</strain>
    </source>
</reference>
<evidence type="ECO:0000256" key="4">
    <source>
        <dbReference type="ARBA" id="ARBA00022490"/>
    </source>
</evidence>
<dbReference type="CDD" id="cd00808">
    <property type="entry name" value="GluRS_core"/>
    <property type="match status" value="1"/>
</dbReference>
<dbReference type="InterPro" id="IPR049940">
    <property type="entry name" value="GluQ/Sye"/>
</dbReference>
<evidence type="ECO:0000256" key="2">
    <source>
        <dbReference type="ARBA" id="ARBA00007894"/>
    </source>
</evidence>
<keyword evidence="9 12" id="KW-0030">Aminoacyl-tRNA synthetase</keyword>
<dbReference type="EMBL" id="CP021886">
    <property type="protein sequence ID" value="AWI34293.1"/>
    <property type="molecule type" value="Genomic_DNA"/>
</dbReference>
<dbReference type="InterPro" id="IPR008925">
    <property type="entry name" value="aa_tRNA-synth_I_cd-bd_sf"/>
</dbReference>
<dbReference type="AlphaFoldDB" id="A0A2U8FDP9"/>
<comment type="subunit">
    <text evidence="3 12">Monomer.</text>
</comment>
<evidence type="ECO:0000256" key="10">
    <source>
        <dbReference type="ARBA" id="ARBA00050184"/>
    </source>
</evidence>
<dbReference type="FunFam" id="3.40.50.620:FF:000007">
    <property type="entry name" value="Glutamate--tRNA ligase"/>
    <property type="match status" value="1"/>
</dbReference>
<feature type="short sequence motif" description="'HIGH' region" evidence="12">
    <location>
        <begin position="11"/>
        <end position="21"/>
    </location>
</feature>
<comment type="similarity">
    <text evidence="2 12">Belongs to the class-I aminoacyl-tRNA synthetase family. Glutamate--tRNA ligase type 1 subfamily.</text>
</comment>
<sequence length="467" mass="53585">METNIVTRFAPSPTGYLHIGGLRTALFNYLYARANGGKFLLRIEDTDKARNSNEAKEAILRAFNWVGLDYDGEVIYQSERFLIYQHYIELLLKEGKAYYCYMSKEELEDLRESQKARSETPRYDNRYRNFQGTPPEGIKPVVRIKAPLEGEISFEDGVKGRISINAKEIDDFIIARSDGSPTYNFVVAIDDSLMGVTDIIRGDDHLSNTPKQILIYQALNFKIPKFFHVPMILNPQGHKLSKRDGAMNVMEYQSMGYLPQALLNFLIRLGWSYGDQEVFSKEEMLKLFNPKDLNTAPSAYNQEKLLWLNSYYLKNLTNDNINALLPLYNEKIPSQKAQDMLYTELKERSKTLQEFVALLRECLLPISVYDEKMKNKLQTSENIHLLKELIIYFKAIKKPIDSTKAAEIELESFASFQGIKPKSFFMLLRFALLGKSGGVSIAPLLAVLEKEEILMRLKNALAILDIT</sequence>
<dbReference type="GO" id="GO:0004818">
    <property type="term" value="F:glutamate-tRNA ligase activity"/>
    <property type="evidence" value="ECO:0007669"/>
    <property type="project" value="UniProtKB-UniRule"/>
</dbReference>
<comment type="caution">
    <text evidence="12">Lacks conserved residue(s) required for the propagation of feature annotation.</text>
</comment>
<evidence type="ECO:0000256" key="8">
    <source>
        <dbReference type="ARBA" id="ARBA00022917"/>
    </source>
</evidence>
<dbReference type="PROSITE" id="PS00178">
    <property type="entry name" value="AA_TRNA_LIGASE_I"/>
    <property type="match status" value="1"/>
</dbReference>
<evidence type="ECO:0000256" key="1">
    <source>
        <dbReference type="ARBA" id="ARBA00004496"/>
    </source>
</evidence>
<comment type="subcellular location">
    <subcellularLocation>
        <location evidence="1 12">Cytoplasm</location>
    </subcellularLocation>
</comment>